<dbReference type="Proteomes" id="UP000228635">
    <property type="component" value="Unassembled WGS sequence"/>
</dbReference>
<name>A0A2M6WIR9_9BACT</name>
<dbReference type="EMBL" id="PFBA01000013">
    <property type="protein sequence ID" value="PIT92665.1"/>
    <property type="molecule type" value="Genomic_DNA"/>
</dbReference>
<dbReference type="AlphaFoldDB" id="A0A2M6WIR9"/>
<sequence length="67" mass="7976">MSLYACFQRVRLIAVSFSDVPFGEMIQLSRLREDLNMSSEEMLRYFDKVEEMCHISLPPDRRNIFTL</sequence>
<evidence type="ECO:0000313" key="1">
    <source>
        <dbReference type="EMBL" id="PIT92665.1"/>
    </source>
</evidence>
<evidence type="ECO:0000313" key="2">
    <source>
        <dbReference type="Proteomes" id="UP000228635"/>
    </source>
</evidence>
<protein>
    <submittedName>
        <fullName evidence="1">Uncharacterized protein</fullName>
    </submittedName>
</protein>
<comment type="caution">
    <text evidence="1">The sequence shown here is derived from an EMBL/GenBank/DDBJ whole genome shotgun (WGS) entry which is preliminary data.</text>
</comment>
<organism evidence="1 2">
    <name type="scientific">Candidatus Harrisonbacteria bacterium CG10_big_fil_rev_8_21_14_0_10_42_17</name>
    <dbReference type="NCBI Taxonomy" id="1974584"/>
    <lineage>
        <taxon>Bacteria</taxon>
        <taxon>Candidatus Harrisoniibacteriota</taxon>
    </lineage>
</organism>
<accession>A0A2M6WIR9</accession>
<gene>
    <name evidence="1" type="ORF">COU08_01565</name>
</gene>
<reference evidence="2" key="1">
    <citation type="submission" date="2017-09" db="EMBL/GenBank/DDBJ databases">
        <title>Depth-based differentiation of microbial function through sediment-hosted aquifers and enrichment of novel symbionts in the deep terrestrial subsurface.</title>
        <authorList>
            <person name="Probst A.J."/>
            <person name="Ladd B."/>
            <person name="Jarett J.K."/>
            <person name="Geller-Mcgrath D.E."/>
            <person name="Sieber C.M.K."/>
            <person name="Emerson J.B."/>
            <person name="Anantharaman K."/>
            <person name="Thomas B.C."/>
            <person name="Malmstrom R."/>
            <person name="Stieglmeier M."/>
            <person name="Klingl A."/>
            <person name="Woyke T."/>
            <person name="Ryan C.M."/>
            <person name="Banfield J.F."/>
        </authorList>
    </citation>
    <scope>NUCLEOTIDE SEQUENCE [LARGE SCALE GENOMIC DNA]</scope>
</reference>
<proteinExistence type="predicted"/>